<dbReference type="PANTHER" id="PTHR47314">
    <property type="entry name" value="MALTOSE/MALTODEXTRIN TRANSPORT SYSTEM PERMEASE PROTEIN MALF"/>
    <property type="match status" value="1"/>
</dbReference>
<comment type="function">
    <text evidence="10">Part of the ABC transporter complex MalEFGK involved in maltose/maltodextrin import. Probably responsible for the translocation of the substrate across the membrane.</text>
</comment>
<keyword evidence="13" id="KW-1185">Reference proteome</keyword>
<protein>
    <recommendedName>
        <fullName evidence="10">Maltose/maltodextrin transport system permease protein</fullName>
    </recommendedName>
</protein>
<dbReference type="SUPFAM" id="SSF161098">
    <property type="entry name" value="MetI-like"/>
    <property type="match status" value="1"/>
</dbReference>
<sequence length="436" mass="48461">MRKPIAGALLSALFMGLGQLYHGQRMKGFLFLAAGIGLLGGAAALDLPEYLRGLWTLGDQPSGLVKVGKLTQMVEGDHSIFLLIKGLMALLAALLAVALYAAGIRDAYKTGVLREAGQKIRTFRQTLRAMSQRNFAYLVLLLPALFILFLTVLPLIFSILLAFTNYADPNLPPANLIDWVGFANFVKLVSLKVWSDTFFGVLLWTVIWAAVATATTYVGGILVAVLIHQPRIRFKAFWRTVMIVPFAIPSLISLLVMRNMFNNKFGPINDMLRMIGLEGVPWLTNPMWAKATLMVVNMWIGIPITMILAFGILTTIPRDLYEAAEVDGAGSYQKFRRITLPMMLFATAPVLIMQFAGNINNFNVIYLMTDGGPVNTHYQYAGHTDLLVTWLYKLALDQAQYSFASVIGIIIFLMIASLSIWSYRRTRSYKEEGMIA</sequence>
<keyword evidence="6 9" id="KW-0812">Transmembrane</keyword>
<keyword evidence="7 9" id="KW-1133">Transmembrane helix</keyword>
<gene>
    <name evidence="12" type="ORF">DFP98_13630</name>
</gene>
<reference evidence="12 13" key="1">
    <citation type="submission" date="2018-07" db="EMBL/GenBank/DDBJ databases">
        <title>Genomic Encyclopedia of Type Strains, Phase III (KMG-III): the genomes of soil and plant-associated and newly described type strains.</title>
        <authorList>
            <person name="Whitman W."/>
        </authorList>
    </citation>
    <scope>NUCLEOTIDE SEQUENCE [LARGE SCALE GENOMIC DNA]</scope>
    <source>
        <strain evidence="12 13">CECT 7287</strain>
    </source>
</reference>
<evidence type="ECO:0000256" key="8">
    <source>
        <dbReference type="ARBA" id="ARBA00023136"/>
    </source>
</evidence>
<keyword evidence="4 10" id="KW-1003">Cell membrane</keyword>
<evidence type="ECO:0000256" key="9">
    <source>
        <dbReference type="RuleBase" id="RU363032"/>
    </source>
</evidence>
<feature type="transmembrane region" description="Helical" evidence="9">
    <location>
        <begin position="401"/>
        <end position="421"/>
    </location>
</feature>
<feature type="transmembrane region" description="Helical" evidence="9">
    <location>
        <begin position="135"/>
        <end position="163"/>
    </location>
</feature>
<dbReference type="GO" id="GO:1990060">
    <property type="term" value="C:maltose transport complex"/>
    <property type="evidence" value="ECO:0007669"/>
    <property type="project" value="TreeGrafter"/>
</dbReference>
<feature type="transmembrane region" description="Helical" evidence="9">
    <location>
        <begin position="236"/>
        <end position="257"/>
    </location>
</feature>
<evidence type="ECO:0000256" key="10">
    <source>
        <dbReference type="RuleBase" id="RU367050"/>
    </source>
</evidence>
<accession>A0A3D9I8I9</accession>
<dbReference type="RefSeq" id="WP_116064678.1">
    <property type="nucleotide sequence ID" value="NZ_QRDZ01000036.1"/>
</dbReference>
<evidence type="ECO:0000259" key="11">
    <source>
        <dbReference type="PROSITE" id="PS50928"/>
    </source>
</evidence>
<keyword evidence="8 9" id="KW-0472">Membrane</keyword>
<dbReference type="SUPFAM" id="SSF160964">
    <property type="entry name" value="MalF N-terminal region-like"/>
    <property type="match status" value="1"/>
</dbReference>
<keyword evidence="3 9" id="KW-0813">Transport</keyword>
<feature type="transmembrane region" description="Helical" evidence="9">
    <location>
        <begin position="201"/>
        <end position="227"/>
    </location>
</feature>
<evidence type="ECO:0000256" key="2">
    <source>
        <dbReference type="ARBA" id="ARBA00009047"/>
    </source>
</evidence>
<dbReference type="GO" id="GO:0015423">
    <property type="term" value="F:ABC-type maltose transporter activity"/>
    <property type="evidence" value="ECO:0007669"/>
    <property type="project" value="TreeGrafter"/>
</dbReference>
<dbReference type="InterPro" id="IPR035906">
    <property type="entry name" value="MetI-like_sf"/>
</dbReference>
<dbReference type="CDD" id="cd06261">
    <property type="entry name" value="TM_PBP2"/>
    <property type="match status" value="1"/>
</dbReference>
<dbReference type="AlphaFoldDB" id="A0A3D9I8I9"/>
<dbReference type="Gene3D" id="1.10.3720.10">
    <property type="entry name" value="MetI-like"/>
    <property type="match status" value="1"/>
</dbReference>
<keyword evidence="5 10" id="KW-0762">Sugar transport</keyword>
<name>A0A3D9I8I9_9BACL</name>
<evidence type="ECO:0000313" key="12">
    <source>
        <dbReference type="EMBL" id="RED57476.1"/>
    </source>
</evidence>
<evidence type="ECO:0000313" key="13">
    <source>
        <dbReference type="Proteomes" id="UP000256977"/>
    </source>
</evidence>
<dbReference type="InterPro" id="IPR000515">
    <property type="entry name" value="MetI-like"/>
</dbReference>
<feature type="transmembrane region" description="Helical" evidence="9">
    <location>
        <begin position="338"/>
        <end position="357"/>
    </location>
</feature>
<evidence type="ECO:0000256" key="7">
    <source>
        <dbReference type="ARBA" id="ARBA00022989"/>
    </source>
</evidence>
<comment type="caution">
    <text evidence="12">The sequence shown here is derived from an EMBL/GenBank/DDBJ whole genome shotgun (WGS) entry which is preliminary data.</text>
</comment>
<evidence type="ECO:0000256" key="1">
    <source>
        <dbReference type="ARBA" id="ARBA00004651"/>
    </source>
</evidence>
<evidence type="ECO:0000256" key="4">
    <source>
        <dbReference type="ARBA" id="ARBA00022475"/>
    </source>
</evidence>
<dbReference type="EMBL" id="QRDZ01000036">
    <property type="protein sequence ID" value="RED57476.1"/>
    <property type="molecule type" value="Genomic_DNA"/>
</dbReference>
<feature type="domain" description="ABC transmembrane type-1" evidence="11">
    <location>
        <begin position="202"/>
        <end position="422"/>
    </location>
</feature>
<feature type="transmembrane region" description="Helical" evidence="9">
    <location>
        <begin position="80"/>
        <end position="102"/>
    </location>
</feature>
<dbReference type="OrthoDB" id="9778687at2"/>
<organism evidence="12 13">
    <name type="scientific">Cohnella phaseoli</name>
    <dbReference type="NCBI Taxonomy" id="456490"/>
    <lineage>
        <taxon>Bacteria</taxon>
        <taxon>Bacillati</taxon>
        <taxon>Bacillota</taxon>
        <taxon>Bacilli</taxon>
        <taxon>Bacillales</taxon>
        <taxon>Paenibacillaceae</taxon>
        <taxon>Cohnella</taxon>
    </lineage>
</organism>
<feature type="transmembrane region" description="Helical" evidence="9">
    <location>
        <begin position="296"/>
        <end position="317"/>
    </location>
</feature>
<evidence type="ECO:0000256" key="3">
    <source>
        <dbReference type="ARBA" id="ARBA00022448"/>
    </source>
</evidence>
<comment type="subcellular location">
    <subcellularLocation>
        <location evidence="1 9">Cell membrane</location>
        <topology evidence="1 9">Multi-pass membrane protein</topology>
    </subcellularLocation>
</comment>
<evidence type="ECO:0000256" key="6">
    <source>
        <dbReference type="ARBA" id="ARBA00022692"/>
    </source>
</evidence>
<dbReference type="Pfam" id="PF00528">
    <property type="entry name" value="BPD_transp_1"/>
    <property type="match status" value="1"/>
</dbReference>
<dbReference type="GO" id="GO:0042956">
    <property type="term" value="P:maltodextrin transmembrane transport"/>
    <property type="evidence" value="ECO:0007669"/>
    <property type="project" value="TreeGrafter"/>
</dbReference>
<evidence type="ECO:0000256" key="5">
    <source>
        <dbReference type="ARBA" id="ARBA00022597"/>
    </source>
</evidence>
<dbReference type="PANTHER" id="PTHR47314:SF1">
    <property type="entry name" value="MALTOSE_MALTODEXTRIN TRANSPORT SYSTEM PERMEASE PROTEIN MALF"/>
    <property type="match status" value="1"/>
</dbReference>
<proteinExistence type="inferred from homology"/>
<comment type="similarity">
    <text evidence="2 10">Belongs to the binding-protein-dependent transport system permease family. MalFG subfamily.</text>
</comment>
<dbReference type="Proteomes" id="UP000256977">
    <property type="component" value="Unassembled WGS sequence"/>
</dbReference>
<dbReference type="PROSITE" id="PS50928">
    <property type="entry name" value="ABC_TM1"/>
    <property type="match status" value="1"/>
</dbReference>